<dbReference type="SUPFAM" id="SSF50729">
    <property type="entry name" value="PH domain-like"/>
    <property type="match status" value="1"/>
</dbReference>
<evidence type="ECO:0000259" key="9">
    <source>
        <dbReference type="PROSITE" id="PS01179"/>
    </source>
</evidence>
<dbReference type="AlphaFoldDB" id="A0A315VBM4"/>
<dbReference type="GO" id="GO:0006897">
    <property type="term" value="P:endocytosis"/>
    <property type="evidence" value="ECO:0007669"/>
    <property type="project" value="UniProtKB-KW"/>
</dbReference>
<evidence type="ECO:0000256" key="1">
    <source>
        <dbReference type="ARBA" id="ARBA00004496"/>
    </source>
</evidence>
<dbReference type="Gene3D" id="2.30.29.30">
    <property type="entry name" value="Pleckstrin-homology domain (PH domain)/Phosphotyrosine-binding domain (PTB)"/>
    <property type="match status" value="1"/>
</dbReference>
<evidence type="ECO:0000256" key="3">
    <source>
        <dbReference type="ARBA" id="ARBA00022548"/>
    </source>
</evidence>
<feature type="region of interest" description="Disordered" evidence="8">
    <location>
        <begin position="326"/>
        <end position="345"/>
    </location>
</feature>
<name>A0A315VBM4_GAMAF</name>
<dbReference type="STRING" id="33528.ENSGAFP00000028847"/>
<keyword evidence="5" id="KW-0443">Lipid metabolism</keyword>
<evidence type="ECO:0000256" key="8">
    <source>
        <dbReference type="SAM" id="MobiDB-lite"/>
    </source>
</evidence>
<keyword evidence="2" id="KW-0963">Cytoplasm</keyword>
<dbReference type="GO" id="GO:0008203">
    <property type="term" value="P:cholesterol metabolic process"/>
    <property type="evidence" value="ECO:0007669"/>
    <property type="project" value="UniProtKB-KW"/>
</dbReference>
<protein>
    <recommendedName>
        <fullName evidence="9">PID domain-containing protein</fullName>
    </recommendedName>
</protein>
<accession>A0A315VBM4</accession>
<dbReference type="GO" id="GO:0005769">
    <property type="term" value="C:early endosome"/>
    <property type="evidence" value="ECO:0007669"/>
    <property type="project" value="TreeGrafter"/>
</dbReference>
<dbReference type="InterPro" id="IPR051133">
    <property type="entry name" value="Adapter_Engulfment-Domain"/>
</dbReference>
<keyword evidence="6" id="KW-1207">Sterol metabolism</keyword>
<evidence type="ECO:0000313" key="10">
    <source>
        <dbReference type="EMBL" id="PWA16381.1"/>
    </source>
</evidence>
<dbReference type="PROSITE" id="PS01179">
    <property type="entry name" value="PID"/>
    <property type="match status" value="1"/>
</dbReference>
<evidence type="ECO:0000256" key="4">
    <source>
        <dbReference type="ARBA" id="ARBA00022583"/>
    </source>
</evidence>
<evidence type="ECO:0000256" key="7">
    <source>
        <dbReference type="ARBA" id="ARBA00023221"/>
    </source>
</evidence>
<gene>
    <name evidence="10" type="ORF">CCH79_00004669</name>
</gene>
<dbReference type="PANTHER" id="PTHR11232">
    <property type="entry name" value="PHOSPHOTYROSINE INTERACTION DOMAIN-CONTAINING FAMILY MEMBER"/>
    <property type="match status" value="1"/>
</dbReference>
<keyword evidence="7" id="KW-0753">Steroid metabolism</keyword>
<dbReference type="EMBL" id="NHOQ01002481">
    <property type="protein sequence ID" value="PWA16381.1"/>
    <property type="molecule type" value="Genomic_DNA"/>
</dbReference>
<dbReference type="FunFam" id="2.30.29.30:FF:000137">
    <property type="entry name" value="Low density lipoprotein receptor adapter protein 1"/>
    <property type="match status" value="1"/>
</dbReference>
<evidence type="ECO:0000256" key="5">
    <source>
        <dbReference type="ARBA" id="ARBA00023098"/>
    </source>
</evidence>
<proteinExistence type="predicted"/>
<feature type="domain" description="PID" evidence="9">
    <location>
        <begin position="148"/>
        <end position="273"/>
    </location>
</feature>
<organism evidence="10 11">
    <name type="scientific">Gambusia affinis</name>
    <name type="common">Western mosquitofish</name>
    <name type="synonym">Heterandria affinis</name>
    <dbReference type="NCBI Taxonomy" id="33528"/>
    <lineage>
        <taxon>Eukaryota</taxon>
        <taxon>Metazoa</taxon>
        <taxon>Chordata</taxon>
        <taxon>Craniata</taxon>
        <taxon>Vertebrata</taxon>
        <taxon>Euteleostomi</taxon>
        <taxon>Actinopterygii</taxon>
        <taxon>Neopterygii</taxon>
        <taxon>Teleostei</taxon>
        <taxon>Neoteleostei</taxon>
        <taxon>Acanthomorphata</taxon>
        <taxon>Ovalentaria</taxon>
        <taxon>Atherinomorphae</taxon>
        <taxon>Cyprinodontiformes</taxon>
        <taxon>Poeciliidae</taxon>
        <taxon>Poeciliinae</taxon>
        <taxon>Gambusia</taxon>
    </lineage>
</organism>
<dbReference type="SMART" id="SM00462">
    <property type="entry name" value="PTB"/>
    <property type="match status" value="1"/>
</dbReference>
<evidence type="ECO:0000256" key="6">
    <source>
        <dbReference type="ARBA" id="ARBA00023166"/>
    </source>
</evidence>
<dbReference type="InterPro" id="IPR006020">
    <property type="entry name" value="PTB/PI_dom"/>
</dbReference>
<dbReference type="PANTHER" id="PTHR11232:SF35">
    <property type="entry name" value="LOW DENSITY LIPOPROTEIN RECEPTOR ADAPTER PROTEIN 1"/>
    <property type="match status" value="1"/>
</dbReference>
<dbReference type="InterPro" id="IPR011993">
    <property type="entry name" value="PH-like_dom_sf"/>
</dbReference>
<dbReference type="Pfam" id="PF00640">
    <property type="entry name" value="PID"/>
    <property type="match status" value="1"/>
</dbReference>
<reference evidence="10 11" key="1">
    <citation type="journal article" date="2018" name="G3 (Bethesda)">
        <title>A High-Quality Reference Genome for the Invasive Mosquitofish Gambusia affinis Using a Chicago Library.</title>
        <authorList>
            <person name="Hoffberg S.L."/>
            <person name="Troendle N.J."/>
            <person name="Glenn T.C."/>
            <person name="Mahmud O."/>
            <person name="Louha S."/>
            <person name="Chalopin D."/>
            <person name="Bennetzen J.L."/>
            <person name="Mauricio R."/>
        </authorList>
    </citation>
    <scope>NUCLEOTIDE SEQUENCE [LARGE SCALE GENOMIC DNA]</scope>
    <source>
        <strain evidence="10">NE01/NJP1002.9</strain>
        <tissue evidence="10">Muscle</tissue>
    </source>
</reference>
<feature type="region of interest" description="Disordered" evidence="8">
    <location>
        <begin position="282"/>
        <end position="309"/>
    </location>
</feature>
<evidence type="ECO:0000256" key="2">
    <source>
        <dbReference type="ARBA" id="ARBA00022490"/>
    </source>
</evidence>
<dbReference type="CDD" id="cd13159">
    <property type="entry name" value="PTB_LDLRAP-mammal-like"/>
    <property type="match status" value="1"/>
</dbReference>
<sequence>MFHSAKGRRGLSGEIQPPVIQTCEPHREKCARLRGSPVAMEILDEREACKYWDLILIWKVICRSSLSVAIDSCFSDLPLDQQKLLQPCISADAVSASRISPSALEAHLSRCVIGIQDKTKRKEKYYEHCYNTQLPENWTDTRETLVEGMVFHLKYLGVTMVEQPKGEELSAAAVKRIVATAKASGKKLQKVTLTVSPRGIILYDSASNQLIENISIYRISYCTADKMHDKVFAYIAQSQHNETLECHAFLCSKRKMAQAVTLTVAQAFRVAFEFWQSSKEDKEKRVKSGSDGEGASSSQSDSSASLGSLKGGDAATGTLLEFAEGAKAAQAHSGTKPAESDPFMVHNHATENNNTVWELEDGLDEAFSRLAESRTNPQVLDIGVNPQDLNNEECLTTGKWDQDETDSAAQNDTGVTMCSAVSVLDCKPTRNGNGKLYNILNLSDPLEAKCDYLWSNGNMPKGLTLDDNPPADEV</sequence>
<comment type="subcellular location">
    <subcellularLocation>
        <location evidence="1">Cytoplasm</location>
    </subcellularLocation>
</comment>
<comment type="caution">
    <text evidence="10">The sequence shown here is derived from an EMBL/GenBank/DDBJ whole genome shotgun (WGS) entry which is preliminary data.</text>
</comment>
<keyword evidence="4" id="KW-0254">Endocytosis</keyword>
<dbReference type="Proteomes" id="UP000250572">
    <property type="component" value="Unassembled WGS sequence"/>
</dbReference>
<keyword evidence="11" id="KW-1185">Reference proteome</keyword>
<feature type="compositionally biased region" description="Low complexity" evidence="8">
    <location>
        <begin position="293"/>
        <end position="309"/>
    </location>
</feature>
<evidence type="ECO:0000313" key="11">
    <source>
        <dbReference type="Proteomes" id="UP000250572"/>
    </source>
</evidence>
<keyword evidence="3" id="KW-0153">Cholesterol metabolism</keyword>